<reference evidence="1" key="1">
    <citation type="submission" date="2023-04" db="EMBL/GenBank/DDBJ databases">
        <title>A chromosome-level genome assembly of the parasitoid wasp Eretmocerus hayati.</title>
        <authorList>
            <person name="Zhong Y."/>
            <person name="Liu S."/>
            <person name="Liu Y."/>
        </authorList>
    </citation>
    <scope>NUCLEOTIDE SEQUENCE</scope>
    <source>
        <strain evidence="1">ZJU_SS_LIU_2023</strain>
    </source>
</reference>
<protein>
    <submittedName>
        <fullName evidence="1">Uncharacterized protein</fullName>
    </submittedName>
</protein>
<evidence type="ECO:0000313" key="2">
    <source>
        <dbReference type="Proteomes" id="UP001239111"/>
    </source>
</evidence>
<keyword evidence="2" id="KW-1185">Reference proteome</keyword>
<name>A0ACC2PIA2_9HYME</name>
<proteinExistence type="predicted"/>
<dbReference type="EMBL" id="CM056741">
    <property type="protein sequence ID" value="KAJ8682818.1"/>
    <property type="molecule type" value="Genomic_DNA"/>
</dbReference>
<sequence>MQSQLPKVGPPDDWRNTAFRESMILKIEEHIQQTQAHMSKSATELENHVFTRVKSKEEYFQYMNKLLAFIQSNARSKGVTGPMGAKNINAVQKSMTDSIGAQLPQQGENINSNMWVPGPNQGQQNIGQPVGSSGNIASNLLQTLNQRPGQTMNIQQAIHNKMSGINVLQNQQMGMNQMNQMQNMQGNPMMSQMNQMNQGNMSQQMAMQANQQQQQQISGPQMGPNQMQQAVQNQMQNQMVNHQMGGPMNPALQSQSSPSQQQQQQQHMNQMNAMQMNVNQMTQQQLSHLQRKPVEIMNSGYPGPRNMTPNQFLGQSPSPSVPSPGGLAAPGSNQMVSSPALVPSPNPHAMLGGPRSMGMAPSPSSSLNTPAGMIGGAVPSPVQDEQVSQACKEKIQKLRKWIDPLNRMILKLTNEGYTEKTSKMKRLLELLTNPSSATKLDVLQKCEVVLERMDLKKYEASAGPAIPSNLKEHQFLNPLLEVVCDLLRGPIPNHTLQRTFGPCVEAMFGPEIRNIPPPLKKQKTEEVPSEIPDVLQGEIARLDQRFKLNLDPAHQSGSKCIQLICSLDDKHLPCVPPILVTVPIDYPDVPPKCVLASHEYTTPYLSAVQRALNARLAKLPRRFSISQLLDTWEMSVRQACSPKARSEEVDLPDKPTSGSTSVQTPTVTSTVNPVNNGISTNLVSSAAT</sequence>
<accession>A0ACC2PIA2</accession>
<comment type="caution">
    <text evidence="1">The sequence shown here is derived from an EMBL/GenBank/DDBJ whole genome shotgun (WGS) entry which is preliminary data.</text>
</comment>
<dbReference type="Proteomes" id="UP001239111">
    <property type="component" value="Chromosome 1"/>
</dbReference>
<evidence type="ECO:0000313" key="1">
    <source>
        <dbReference type="EMBL" id="KAJ8682818.1"/>
    </source>
</evidence>
<organism evidence="1 2">
    <name type="scientific">Eretmocerus hayati</name>
    <dbReference type="NCBI Taxonomy" id="131215"/>
    <lineage>
        <taxon>Eukaryota</taxon>
        <taxon>Metazoa</taxon>
        <taxon>Ecdysozoa</taxon>
        <taxon>Arthropoda</taxon>
        <taxon>Hexapoda</taxon>
        <taxon>Insecta</taxon>
        <taxon>Pterygota</taxon>
        <taxon>Neoptera</taxon>
        <taxon>Endopterygota</taxon>
        <taxon>Hymenoptera</taxon>
        <taxon>Apocrita</taxon>
        <taxon>Proctotrupomorpha</taxon>
        <taxon>Chalcidoidea</taxon>
        <taxon>Aphelinidae</taxon>
        <taxon>Aphelininae</taxon>
        <taxon>Eretmocerus</taxon>
    </lineage>
</organism>
<gene>
    <name evidence="1" type="ORF">QAD02_018610</name>
</gene>